<dbReference type="AlphaFoldDB" id="A0A5P9NL51"/>
<dbReference type="InterPro" id="IPR029787">
    <property type="entry name" value="Nucleotide_cyclase"/>
</dbReference>
<keyword evidence="1" id="KW-0472">Membrane</keyword>
<dbReference type="Proteomes" id="UP000326287">
    <property type="component" value="Chromosome"/>
</dbReference>
<feature type="transmembrane region" description="Helical" evidence="1">
    <location>
        <begin position="206"/>
        <end position="225"/>
    </location>
</feature>
<dbReference type="InterPro" id="IPR001633">
    <property type="entry name" value="EAL_dom"/>
</dbReference>
<dbReference type="NCBIfam" id="TIGR00254">
    <property type="entry name" value="GGDEF"/>
    <property type="match status" value="1"/>
</dbReference>
<dbReference type="CDD" id="cd01948">
    <property type="entry name" value="EAL"/>
    <property type="match status" value="1"/>
</dbReference>
<dbReference type="SMART" id="SM00267">
    <property type="entry name" value="GGDEF"/>
    <property type="match status" value="1"/>
</dbReference>
<dbReference type="PANTHER" id="PTHR44757">
    <property type="entry name" value="DIGUANYLATE CYCLASE DGCP"/>
    <property type="match status" value="1"/>
</dbReference>
<feature type="domain" description="HAMP" evidence="3">
    <location>
        <begin position="226"/>
        <end position="278"/>
    </location>
</feature>
<dbReference type="KEGG" id="halc:EY643_08380"/>
<dbReference type="Pfam" id="PF00672">
    <property type="entry name" value="HAMP"/>
    <property type="match status" value="1"/>
</dbReference>
<dbReference type="PROSITE" id="PS50885">
    <property type="entry name" value="HAMP"/>
    <property type="match status" value="1"/>
</dbReference>
<gene>
    <name evidence="5" type="ORF">EY643_08380</name>
</gene>
<reference evidence="5 6" key="1">
    <citation type="submission" date="2019-02" db="EMBL/GenBank/DDBJ databases">
        <authorList>
            <person name="Li S.-H."/>
        </authorList>
    </citation>
    <scope>NUCLEOTIDE SEQUENCE [LARGE SCALE GENOMIC DNA]</scope>
    <source>
        <strain evidence="5 6">IMCC14385</strain>
    </source>
</reference>
<dbReference type="CDD" id="cd06225">
    <property type="entry name" value="HAMP"/>
    <property type="match status" value="1"/>
</dbReference>
<dbReference type="GO" id="GO:0016020">
    <property type="term" value="C:membrane"/>
    <property type="evidence" value="ECO:0007669"/>
    <property type="project" value="InterPro"/>
</dbReference>
<dbReference type="PROSITE" id="PS50887">
    <property type="entry name" value="GGDEF"/>
    <property type="match status" value="1"/>
</dbReference>
<evidence type="ECO:0000259" key="2">
    <source>
        <dbReference type="PROSITE" id="PS50883"/>
    </source>
</evidence>
<accession>A0A5P9NL51</accession>
<dbReference type="SUPFAM" id="SSF55073">
    <property type="entry name" value="Nucleotide cyclase"/>
    <property type="match status" value="1"/>
</dbReference>
<evidence type="ECO:0000313" key="6">
    <source>
        <dbReference type="Proteomes" id="UP000326287"/>
    </source>
</evidence>
<dbReference type="Gene3D" id="6.10.340.10">
    <property type="match status" value="1"/>
</dbReference>
<protein>
    <submittedName>
        <fullName evidence="5">EAL domain-containing protein</fullName>
    </submittedName>
</protein>
<keyword evidence="1" id="KW-0812">Transmembrane</keyword>
<dbReference type="Gene3D" id="3.20.20.450">
    <property type="entry name" value="EAL domain"/>
    <property type="match status" value="1"/>
</dbReference>
<evidence type="ECO:0000256" key="1">
    <source>
        <dbReference type="SAM" id="Phobius"/>
    </source>
</evidence>
<dbReference type="OrthoDB" id="9813913at2"/>
<dbReference type="SMART" id="SM00052">
    <property type="entry name" value="EAL"/>
    <property type="match status" value="1"/>
</dbReference>
<dbReference type="SMART" id="SM00304">
    <property type="entry name" value="HAMP"/>
    <property type="match status" value="1"/>
</dbReference>
<dbReference type="PROSITE" id="PS50883">
    <property type="entry name" value="EAL"/>
    <property type="match status" value="1"/>
</dbReference>
<proteinExistence type="predicted"/>
<evidence type="ECO:0000259" key="4">
    <source>
        <dbReference type="PROSITE" id="PS50887"/>
    </source>
</evidence>
<name>A0A5P9NL51_9GAMM</name>
<organism evidence="5 6">
    <name type="scientific">Halioglobus maricola</name>
    <dbReference type="NCBI Taxonomy" id="2601894"/>
    <lineage>
        <taxon>Bacteria</taxon>
        <taxon>Pseudomonadati</taxon>
        <taxon>Pseudomonadota</taxon>
        <taxon>Gammaproteobacteria</taxon>
        <taxon>Cellvibrionales</taxon>
        <taxon>Halieaceae</taxon>
        <taxon>Halioglobus</taxon>
    </lineage>
</organism>
<dbReference type="InterPro" id="IPR052155">
    <property type="entry name" value="Biofilm_reg_signaling"/>
</dbReference>
<evidence type="ECO:0000313" key="5">
    <source>
        <dbReference type="EMBL" id="QFU75668.1"/>
    </source>
</evidence>
<sequence>MSMTTRLNLVFVISALLMGIVASTVTGLREYHTQLEQLTRSSASQLLARPDLQFHIYRNDIAAMEETLEDFFQQAAVAGAIIYNNTGTELVSRDNPIARTFNPADFTTVRGDALTLDEVLVAFDGSQQPIDLSLLNSVIPQSTPAYFSLPIFTLVNPAERRLTEADFAIALTSPNRSQSQWVIGYLHLLLDRNELATASLLEAGKVFIWILVLVIVCSIAGWLVGRRITRPLQQLGQLADDIAAGEVKGPVHLEGPGEMQDVARVINTVLGGVKNFKAEQEIGNRLLSLKVEQRTSQLTERNAQLNKVVGEVKKTRSRLHHMSNYDKLTQLPNRQLFSEQLDLLLKLNHRNKQNLALLFIDLDEFKRVNDSLGLATGDRLLQEVAQRLSRAVRESDSIGHLINSDADIAVSRLGGDEFTVVLNEVESEAAVLQVADRIMQTLQTPFNIDEHELVIKPAVGIAMAPEHGAEVEDLIKAASVAKWHAKKTTGSGIEVYNPGMGEEGQNRLRLEADLRRAIERNELSLHYQPQVDTRSGSVAGVEALLRWEHPEEGMIPPGDFIRLAEEIGVIEELGDWVLVEACRQVQTFNRAGVKLKKVAINISALQFDTEFISRIREVIRQFNIAPEQLELALTESIMTSNDKETVEALQALKETGIYLSVDDFGTGYSPLTYLSQYPLDEIKIAREFLLDSGRSEAGAKLIVAIIAMARSLGLRVLVTGVETHAQFKFLSENGAGFLQGYLFSPPVPANKLKPMLAPWHFVDQVQRLSEAPAPRNTQAP</sequence>
<dbReference type="CDD" id="cd01949">
    <property type="entry name" value="GGDEF"/>
    <property type="match status" value="1"/>
</dbReference>
<dbReference type="InterPro" id="IPR000160">
    <property type="entry name" value="GGDEF_dom"/>
</dbReference>
<dbReference type="SUPFAM" id="SSF141868">
    <property type="entry name" value="EAL domain-like"/>
    <property type="match status" value="1"/>
</dbReference>
<evidence type="ECO:0000259" key="3">
    <source>
        <dbReference type="PROSITE" id="PS50885"/>
    </source>
</evidence>
<dbReference type="Pfam" id="PF00990">
    <property type="entry name" value="GGDEF"/>
    <property type="match status" value="1"/>
</dbReference>
<keyword evidence="1" id="KW-1133">Transmembrane helix</keyword>
<feature type="domain" description="EAL" evidence="2">
    <location>
        <begin position="507"/>
        <end position="760"/>
    </location>
</feature>
<dbReference type="InterPro" id="IPR043128">
    <property type="entry name" value="Rev_trsase/Diguanyl_cyclase"/>
</dbReference>
<feature type="domain" description="GGDEF" evidence="4">
    <location>
        <begin position="353"/>
        <end position="498"/>
    </location>
</feature>
<dbReference type="Gene3D" id="3.30.70.270">
    <property type="match status" value="1"/>
</dbReference>
<dbReference type="RefSeq" id="WP_152661775.1">
    <property type="nucleotide sequence ID" value="NZ_CP036422.1"/>
</dbReference>
<dbReference type="Pfam" id="PF00563">
    <property type="entry name" value="EAL"/>
    <property type="match status" value="1"/>
</dbReference>
<dbReference type="GO" id="GO:0007165">
    <property type="term" value="P:signal transduction"/>
    <property type="evidence" value="ECO:0007669"/>
    <property type="project" value="InterPro"/>
</dbReference>
<dbReference type="InterPro" id="IPR003660">
    <property type="entry name" value="HAMP_dom"/>
</dbReference>
<dbReference type="PANTHER" id="PTHR44757:SF2">
    <property type="entry name" value="BIOFILM ARCHITECTURE MAINTENANCE PROTEIN MBAA"/>
    <property type="match status" value="1"/>
</dbReference>
<dbReference type="EMBL" id="CP036422">
    <property type="protein sequence ID" value="QFU75668.1"/>
    <property type="molecule type" value="Genomic_DNA"/>
</dbReference>
<keyword evidence="6" id="KW-1185">Reference proteome</keyword>
<dbReference type="InterPro" id="IPR035919">
    <property type="entry name" value="EAL_sf"/>
</dbReference>